<keyword evidence="2 3" id="KW-0067">ATP-binding</keyword>
<evidence type="ECO:0000256" key="1">
    <source>
        <dbReference type="ARBA" id="ARBA00022741"/>
    </source>
</evidence>
<dbReference type="InterPro" id="IPR005144">
    <property type="entry name" value="ATP-cone_dom"/>
</dbReference>
<dbReference type="PROSITE" id="PS51161">
    <property type="entry name" value="ATP_CONE"/>
    <property type="match status" value="1"/>
</dbReference>
<evidence type="ECO:0000313" key="6">
    <source>
        <dbReference type="EMBL" id="PAV04556.1"/>
    </source>
</evidence>
<evidence type="ECO:0000256" key="2">
    <source>
        <dbReference type="ARBA" id="ARBA00022840"/>
    </source>
</evidence>
<protein>
    <recommendedName>
        <fullName evidence="5">ATP-cone domain-containing protein</fullName>
    </recommendedName>
</protein>
<sequence length="99" mass="11408">MTDVIKRNGKKEPFSEQKVKNSVESAVKDAGYRTHAKKRLIDKTLKDLNQAVQGKEEISSAKIRNIVINELEQEWDGDQVPVARAWLNYELKHGIIYQE</sequence>
<keyword evidence="1 3" id="KW-0547">Nucleotide-binding</keyword>
<evidence type="ECO:0000256" key="3">
    <source>
        <dbReference type="PROSITE-ProRule" id="PRU00492"/>
    </source>
</evidence>
<evidence type="ECO:0000313" key="7">
    <source>
        <dbReference type="Proteomes" id="UP000217784"/>
    </source>
</evidence>
<dbReference type="OrthoDB" id="81469at2157"/>
<dbReference type="AlphaFoldDB" id="A0A2A2H5G5"/>
<dbReference type="GO" id="GO:0005524">
    <property type="term" value="F:ATP binding"/>
    <property type="evidence" value="ECO:0007669"/>
    <property type="project" value="UniProtKB-UniRule"/>
</dbReference>
<dbReference type="Pfam" id="PF03477">
    <property type="entry name" value="ATP-cone"/>
    <property type="match status" value="1"/>
</dbReference>
<dbReference type="RefSeq" id="WP_069585674.1">
    <property type="nucleotide sequence ID" value="NZ_LMVM01000023.1"/>
</dbReference>
<accession>A0A2A2H5G5</accession>
<keyword evidence="7" id="KW-1185">Reference proteome</keyword>
<evidence type="ECO:0000259" key="5">
    <source>
        <dbReference type="PROSITE" id="PS51161"/>
    </source>
</evidence>
<reference evidence="6 7" key="1">
    <citation type="journal article" date="2017" name="BMC Genomics">
        <title>Genomic analysis of methanogenic archaea reveals a shift towards energy conservation.</title>
        <authorList>
            <person name="Gilmore S.P."/>
            <person name="Henske J.K."/>
            <person name="Sexton J.A."/>
            <person name="Solomon K.V."/>
            <person name="Seppala S."/>
            <person name="Yoo J.I."/>
            <person name="Huyett L.M."/>
            <person name="Pressman A."/>
            <person name="Cogan J.Z."/>
            <person name="Kivenson V."/>
            <person name="Peng X."/>
            <person name="Tan Y."/>
            <person name="Valentine D.L."/>
            <person name="O'Malley M.A."/>
        </authorList>
    </citation>
    <scope>NUCLEOTIDE SEQUENCE [LARGE SCALE GENOMIC DNA]</scope>
    <source>
        <strain evidence="6 7">M.o.H.</strain>
    </source>
</reference>
<gene>
    <name evidence="6" type="ORF">ASJ80_06945</name>
</gene>
<dbReference type="EMBL" id="LMVM01000023">
    <property type="protein sequence ID" value="PAV04556.1"/>
    <property type="molecule type" value="Genomic_DNA"/>
</dbReference>
<organism evidence="6 7">
    <name type="scientific">Methanobacterium bryantii</name>
    <dbReference type="NCBI Taxonomy" id="2161"/>
    <lineage>
        <taxon>Archaea</taxon>
        <taxon>Methanobacteriati</taxon>
        <taxon>Methanobacteriota</taxon>
        <taxon>Methanomada group</taxon>
        <taxon>Methanobacteria</taxon>
        <taxon>Methanobacteriales</taxon>
        <taxon>Methanobacteriaceae</taxon>
        <taxon>Methanobacterium</taxon>
    </lineage>
</organism>
<proteinExistence type="predicted"/>
<comment type="caution">
    <text evidence="6">The sequence shown here is derived from an EMBL/GenBank/DDBJ whole genome shotgun (WGS) entry which is preliminary data.</text>
</comment>
<feature type="domain" description="ATP-cone" evidence="5">
    <location>
        <begin position="2"/>
        <end position="97"/>
    </location>
</feature>
<dbReference type="Proteomes" id="UP000217784">
    <property type="component" value="Unassembled WGS sequence"/>
</dbReference>
<feature type="region of interest" description="Disordered" evidence="4">
    <location>
        <begin position="1"/>
        <end position="20"/>
    </location>
</feature>
<evidence type="ECO:0000256" key="4">
    <source>
        <dbReference type="SAM" id="MobiDB-lite"/>
    </source>
</evidence>
<name>A0A2A2H5G5_METBR</name>